<keyword evidence="3" id="KW-0554">One-carbon metabolism</keyword>
<dbReference type="Gene3D" id="3.40.50.1480">
    <property type="entry name" value="Adenosylhomocysteinase-like"/>
    <property type="match status" value="1"/>
</dbReference>
<evidence type="ECO:0000313" key="6">
    <source>
        <dbReference type="EMBL" id="GIF92373.1"/>
    </source>
</evidence>
<comment type="caution">
    <text evidence="6">The sequence shown here is derived from an EMBL/GenBank/DDBJ whole genome shotgun (WGS) entry which is preliminary data.</text>
</comment>
<keyword evidence="7" id="KW-1185">Reference proteome</keyword>
<comment type="similarity">
    <text evidence="2">Belongs to the adenosylhomocysteinase family.</text>
</comment>
<dbReference type="GO" id="GO:0033353">
    <property type="term" value="P:S-adenosylmethionine cycle"/>
    <property type="evidence" value="ECO:0007669"/>
    <property type="project" value="TreeGrafter"/>
</dbReference>
<dbReference type="InterPro" id="IPR000043">
    <property type="entry name" value="Adenosylhomocysteinase-like"/>
</dbReference>
<evidence type="ECO:0000313" key="7">
    <source>
        <dbReference type="Proteomes" id="UP000619293"/>
    </source>
</evidence>
<dbReference type="Pfam" id="PF00670">
    <property type="entry name" value="AdoHcyase_NAD"/>
    <property type="match status" value="1"/>
</dbReference>
<dbReference type="PANTHER" id="PTHR23420">
    <property type="entry name" value="ADENOSYLHOMOCYSTEINASE"/>
    <property type="match status" value="1"/>
</dbReference>
<dbReference type="SUPFAM" id="SSF51735">
    <property type="entry name" value="NAD(P)-binding Rossmann-fold domains"/>
    <property type="match status" value="1"/>
</dbReference>
<evidence type="ECO:0000259" key="5">
    <source>
        <dbReference type="SMART" id="SM00997"/>
    </source>
</evidence>
<dbReference type="InterPro" id="IPR036291">
    <property type="entry name" value="NAD(P)-bd_dom_sf"/>
</dbReference>
<dbReference type="SMART" id="SM00997">
    <property type="entry name" value="AdoHcyase_NAD"/>
    <property type="match status" value="1"/>
</dbReference>
<dbReference type="PANTHER" id="PTHR23420:SF0">
    <property type="entry name" value="ADENOSYLHOMOCYSTEINASE"/>
    <property type="match status" value="1"/>
</dbReference>
<sequence length="518" mass="56653">MVESRQALDQERAYLAGFQMVCADEDIAEIAEETLDRLSALAGADRLRDVHQTGPGAWVLTTEDGAVLRVSAGRPARRRAHPPQSLLLSLAIEPGAGLPAGRREHFAEVLEEVAFTRVELHRLARELPLLSGLVRTLPSKVLGDTALMVMGHFMSDLVVQVETALALGARAEALTVIDKGYPYRLTHRVKAHLRQLGVTMFPAGQVMAAAESHARRSQHLGCARTIAVDDGGYVLPALLDERPDLVAGYDGLVEQTMSGIYRLEKYGDRIPLPVLSVAQSRLKGTIESYWIAEAAVANLLRLMPGEKWEGRPALVIGYGQIGAEIAQLLRQRRMRVACHDRDLLRLVSAHEHGYHTGTDLARLIAEHRPWLIVGSTGRTCLGVPELSAVRRDCVLASVTSRTVEFDLPALTGLAEHVEDLDVEGTRFVLPHGVRIDVLADGYPVNFHHAESVPNRQSDLIMAGLLVGAAALADPGHRFQPGHNVALSDRTLETSGLLADFYRLYGPDADHRPERRSHP</sequence>
<accession>A0A8J3K901</accession>
<dbReference type="EMBL" id="BONG01000044">
    <property type="protein sequence ID" value="GIF92373.1"/>
    <property type="molecule type" value="Genomic_DNA"/>
</dbReference>
<evidence type="ECO:0000256" key="2">
    <source>
        <dbReference type="ARBA" id="ARBA00007122"/>
    </source>
</evidence>
<dbReference type="AlphaFoldDB" id="A0A8J3K901"/>
<keyword evidence="4" id="KW-0520">NAD</keyword>
<reference evidence="6 7" key="1">
    <citation type="submission" date="2021-01" db="EMBL/GenBank/DDBJ databases">
        <title>Whole genome shotgun sequence of Catellatospora chokoriensis NBRC 107358.</title>
        <authorList>
            <person name="Komaki H."/>
            <person name="Tamura T."/>
        </authorList>
    </citation>
    <scope>NUCLEOTIDE SEQUENCE [LARGE SCALE GENOMIC DNA]</scope>
    <source>
        <strain evidence="6 7">NBRC 107358</strain>
    </source>
</reference>
<evidence type="ECO:0000256" key="1">
    <source>
        <dbReference type="ARBA" id="ARBA00001911"/>
    </source>
</evidence>
<dbReference type="GO" id="GO:0006730">
    <property type="term" value="P:one-carbon metabolic process"/>
    <property type="evidence" value="ECO:0007669"/>
    <property type="project" value="UniProtKB-KW"/>
</dbReference>
<proteinExistence type="inferred from homology"/>
<dbReference type="RefSeq" id="WP_191843779.1">
    <property type="nucleotide sequence ID" value="NZ_BAAALB010000038.1"/>
</dbReference>
<protein>
    <recommendedName>
        <fullName evidence="5">S-adenosyl-L-homocysteine hydrolase NAD binding domain-containing protein</fullName>
    </recommendedName>
</protein>
<evidence type="ECO:0000256" key="3">
    <source>
        <dbReference type="ARBA" id="ARBA00022563"/>
    </source>
</evidence>
<dbReference type="InterPro" id="IPR015878">
    <property type="entry name" value="Ado_hCys_hydrolase_NAD-bd"/>
</dbReference>
<dbReference type="GO" id="GO:0005829">
    <property type="term" value="C:cytosol"/>
    <property type="evidence" value="ECO:0007669"/>
    <property type="project" value="TreeGrafter"/>
</dbReference>
<feature type="domain" description="S-adenosyl-L-homocysteine hydrolase NAD binding" evidence="5">
    <location>
        <begin position="287"/>
        <end position="451"/>
    </location>
</feature>
<dbReference type="Proteomes" id="UP000619293">
    <property type="component" value="Unassembled WGS sequence"/>
</dbReference>
<evidence type="ECO:0000256" key="4">
    <source>
        <dbReference type="ARBA" id="ARBA00023027"/>
    </source>
</evidence>
<dbReference type="SUPFAM" id="SSF52283">
    <property type="entry name" value="Formate/glycerate dehydrogenase catalytic domain-like"/>
    <property type="match status" value="1"/>
</dbReference>
<dbReference type="InterPro" id="IPR042172">
    <property type="entry name" value="Adenosylhomocyst_ase-like_sf"/>
</dbReference>
<dbReference type="GO" id="GO:0004013">
    <property type="term" value="F:adenosylhomocysteinase activity"/>
    <property type="evidence" value="ECO:0007669"/>
    <property type="project" value="TreeGrafter"/>
</dbReference>
<dbReference type="Gene3D" id="3.40.50.720">
    <property type="entry name" value="NAD(P)-binding Rossmann-like Domain"/>
    <property type="match status" value="1"/>
</dbReference>
<organism evidence="6 7">
    <name type="scientific">Catellatospora chokoriensis</name>
    <dbReference type="NCBI Taxonomy" id="310353"/>
    <lineage>
        <taxon>Bacteria</taxon>
        <taxon>Bacillati</taxon>
        <taxon>Actinomycetota</taxon>
        <taxon>Actinomycetes</taxon>
        <taxon>Micromonosporales</taxon>
        <taxon>Micromonosporaceae</taxon>
        <taxon>Catellatospora</taxon>
    </lineage>
</organism>
<name>A0A8J3K901_9ACTN</name>
<gene>
    <name evidence="6" type="ORF">Cch02nite_58170</name>
</gene>
<comment type="cofactor">
    <cofactor evidence="1">
        <name>NAD(+)</name>
        <dbReference type="ChEBI" id="CHEBI:57540"/>
    </cofactor>
</comment>